<dbReference type="InterPro" id="IPR004869">
    <property type="entry name" value="MMPL_dom"/>
</dbReference>
<name>A0A5C4J9Y5_9ACTN</name>
<evidence type="ECO:0000256" key="3">
    <source>
        <dbReference type="ARBA" id="ARBA00022475"/>
    </source>
</evidence>
<evidence type="ECO:0000256" key="6">
    <source>
        <dbReference type="ARBA" id="ARBA00023136"/>
    </source>
</evidence>
<reference evidence="9 10" key="1">
    <citation type="submission" date="2019-05" db="EMBL/GenBank/DDBJ databases">
        <title>Draft genome sequence of Actinomadura sp. 14C53.</title>
        <authorList>
            <person name="Saricaoglu S."/>
            <person name="Isik K."/>
        </authorList>
    </citation>
    <scope>NUCLEOTIDE SEQUENCE [LARGE SCALE GENOMIC DNA]</scope>
    <source>
        <strain evidence="9 10">14C53</strain>
    </source>
</reference>
<gene>
    <name evidence="9" type="ORF">ETD83_20255</name>
</gene>
<dbReference type="Gene3D" id="1.20.1640.10">
    <property type="entry name" value="Multidrug efflux transporter AcrB transmembrane domain"/>
    <property type="match status" value="1"/>
</dbReference>
<evidence type="ECO:0000256" key="1">
    <source>
        <dbReference type="ARBA" id="ARBA00004651"/>
    </source>
</evidence>
<dbReference type="Pfam" id="PF03176">
    <property type="entry name" value="MMPL"/>
    <property type="match status" value="1"/>
</dbReference>
<comment type="subcellular location">
    <subcellularLocation>
        <location evidence="1">Cell membrane</location>
        <topology evidence="1">Multi-pass membrane protein</topology>
    </subcellularLocation>
</comment>
<keyword evidence="10" id="KW-1185">Reference proteome</keyword>
<proteinExistence type="inferred from homology"/>
<feature type="domain" description="Membrane transport protein MMPL" evidence="8">
    <location>
        <begin position="86"/>
        <end position="310"/>
    </location>
</feature>
<comment type="caution">
    <text evidence="9">The sequence shown here is derived from an EMBL/GenBank/DDBJ whole genome shotgun (WGS) entry which is preliminary data.</text>
</comment>
<accession>A0A5C4J9Y5</accession>
<evidence type="ECO:0000313" key="9">
    <source>
        <dbReference type="EMBL" id="TMQ97398.1"/>
    </source>
</evidence>
<comment type="similarity">
    <text evidence="2">Belongs to the resistance-nodulation-cell division (RND) (TC 2.A.6) family. MmpL subfamily.</text>
</comment>
<evidence type="ECO:0000313" key="10">
    <source>
        <dbReference type="Proteomes" id="UP000309174"/>
    </source>
</evidence>
<evidence type="ECO:0000256" key="5">
    <source>
        <dbReference type="ARBA" id="ARBA00022989"/>
    </source>
</evidence>
<dbReference type="AlphaFoldDB" id="A0A5C4J9Y5"/>
<evidence type="ECO:0000259" key="8">
    <source>
        <dbReference type="Pfam" id="PF03176"/>
    </source>
</evidence>
<dbReference type="OrthoDB" id="7051771at2"/>
<feature type="transmembrane region" description="Helical" evidence="7">
    <location>
        <begin position="268"/>
        <end position="289"/>
    </location>
</feature>
<dbReference type="PANTHER" id="PTHR33406">
    <property type="entry name" value="MEMBRANE PROTEIN MJ1562-RELATED"/>
    <property type="match status" value="1"/>
</dbReference>
<feature type="transmembrane region" description="Helical" evidence="7">
    <location>
        <begin position="128"/>
        <end position="148"/>
    </location>
</feature>
<feature type="transmembrane region" description="Helical" evidence="7">
    <location>
        <begin position="196"/>
        <end position="217"/>
    </location>
</feature>
<protein>
    <recommendedName>
        <fullName evidence="8">Membrane transport protein MMPL domain-containing protein</fullName>
    </recommendedName>
</protein>
<organism evidence="9 10">
    <name type="scientific">Actinomadura soli</name>
    <dbReference type="NCBI Taxonomy" id="2508997"/>
    <lineage>
        <taxon>Bacteria</taxon>
        <taxon>Bacillati</taxon>
        <taxon>Actinomycetota</taxon>
        <taxon>Actinomycetes</taxon>
        <taxon>Streptosporangiales</taxon>
        <taxon>Thermomonosporaceae</taxon>
        <taxon>Actinomadura</taxon>
    </lineage>
</organism>
<sequence>MLPEGSPARVVSETVERDFPGTPFAAVAVLPSGAAPPPSASPHSAPALDDYLAAMRRVPGVDGATPTAPGPGGAVHIAVASRVDPGSGAARRLVRAVRDLPPPRGAGAVLVGGATAEVMDDLDLIAGALPWTLLIIVVSTGTLLAVAFRSVLLPIKALAVAALSLTASLGVLVWGFQDGGLAPLLGVPATGQLSSTTPVLVLAVAFGLSADYETLLLSRVREEWLRSGDNVHAVATGLQRTGGIITNAALLLTIVTGALATARVIPVAMIGVGLTVAIVVDATVVRLVLVPAAMRLMGHWNWWFPQRRRAPTSARAREVRGPVGP</sequence>
<evidence type="ECO:0000256" key="2">
    <source>
        <dbReference type="ARBA" id="ARBA00010157"/>
    </source>
</evidence>
<dbReference type="Proteomes" id="UP000309174">
    <property type="component" value="Unassembled WGS sequence"/>
</dbReference>
<evidence type="ECO:0000256" key="7">
    <source>
        <dbReference type="SAM" id="Phobius"/>
    </source>
</evidence>
<dbReference type="InterPro" id="IPR050545">
    <property type="entry name" value="Mycobact_MmpL"/>
</dbReference>
<keyword evidence="4 7" id="KW-0812">Transmembrane</keyword>
<keyword evidence="6 7" id="KW-0472">Membrane</keyword>
<dbReference type="EMBL" id="VCKW01000101">
    <property type="protein sequence ID" value="TMQ97398.1"/>
    <property type="molecule type" value="Genomic_DNA"/>
</dbReference>
<feature type="transmembrane region" description="Helical" evidence="7">
    <location>
        <begin position="155"/>
        <end position="176"/>
    </location>
</feature>
<dbReference type="SUPFAM" id="SSF82866">
    <property type="entry name" value="Multidrug efflux transporter AcrB transmembrane domain"/>
    <property type="match status" value="1"/>
</dbReference>
<dbReference type="PANTHER" id="PTHR33406:SF11">
    <property type="entry name" value="MEMBRANE PROTEIN SCO6666-RELATED"/>
    <property type="match status" value="1"/>
</dbReference>
<evidence type="ECO:0000256" key="4">
    <source>
        <dbReference type="ARBA" id="ARBA00022692"/>
    </source>
</evidence>
<feature type="transmembrane region" description="Helical" evidence="7">
    <location>
        <begin position="244"/>
        <end position="262"/>
    </location>
</feature>
<dbReference type="RefSeq" id="WP_138646711.1">
    <property type="nucleotide sequence ID" value="NZ_VCKW01000101.1"/>
</dbReference>
<keyword evidence="3" id="KW-1003">Cell membrane</keyword>
<keyword evidence="5 7" id="KW-1133">Transmembrane helix</keyword>
<dbReference type="GO" id="GO:0005886">
    <property type="term" value="C:plasma membrane"/>
    <property type="evidence" value="ECO:0007669"/>
    <property type="project" value="UniProtKB-SubCell"/>
</dbReference>